<proteinExistence type="inferred from homology"/>
<dbReference type="PANTHER" id="PTHR22775">
    <property type="entry name" value="SORTING NEXIN"/>
    <property type="match status" value="1"/>
</dbReference>
<feature type="region of interest" description="Disordered" evidence="3">
    <location>
        <begin position="811"/>
        <end position="838"/>
    </location>
</feature>
<evidence type="ECO:0000256" key="1">
    <source>
        <dbReference type="ARBA" id="ARBA00010883"/>
    </source>
</evidence>
<comment type="caution">
    <text evidence="5">The sequence shown here is derived from an EMBL/GenBank/DDBJ whole genome shotgun (WGS) entry which is preliminary data.</text>
</comment>
<dbReference type="GO" id="GO:0035091">
    <property type="term" value="F:phosphatidylinositol binding"/>
    <property type="evidence" value="ECO:0007669"/>
    <property type="project" value="TreeGrafter"/>
</dbReference>
<dbReference type="Pfam" id="PF02194">
    <property type="entry name" value="PXA"/>
    <property type="match status" value="1"/>
</dbReference>
<feature type="domain" description="PXA" evidence="4">
    <location>
        <begin position="1"/>
        <end position="160"/>
    </location>
</feature>
<dbReference type="PROSITE" id="PS51207">
    <property type="entry name" value="PXA"/>
    <property type="match status" value="1"/>
</dbReference>
<dbReference type="Proteomes" id="UP001211907">
    <property type="component" value="Unassembled WGS sequence"/>
</dbReference>
<dbReference type="AlphaFoldDB" id="A0AAD5ST17"/>
<name>A0AAD5ST17_9FUNG</name>
<dbReference type="PANTHER" id="PTHR22775:SF3">
    <property type="entry name" value="SORTING NEXIN-13"/>
    <property type="match status" value="1"/>
</dbReference>
<dbReference type="Pfam" id="PF08628">
    <property type="entry name" value="Nexin_C"/>
    <property type="match status" value="1"/>
</dbReference>
<evidence type="ECO:0000256" key="3">
    <source>
        <dbReference type="SAM" id="MobiDB-lite"/>
    </source>
</evidence>
<sequence length="1241" mass="140569">MAECRRAAENMANNTVTQPQSLPLSPPQLPQTATSRGHNKFQPNGDTDASITADETALLLACFNNAFLHPALESWKNESTTISATTTVSDNCKKSEIDHLKRICTKLFPLLFDAADIKSPLFQFLVVEVLTGQILKNLVDLFADPDFWNLKFDELGDKIISQEHILAKRFAEAVEKQLAGAAVDEQQYVDHEQLSLEENEISERITKDAATPRVANLISRGNLNEILKEIKNCKSSILAMAIKSFIQNEIKLEKAQIETLTKEDYSDIVRIKTLKTFEKPKRLLKPPPSLPVFPTAKIAESPFPFDVMNHLSTAPRFESVSDLTDFYDTDDTAIPLDTTIQILEFLKDITNSSFWKDVTFLVPDDAEAMQIDLQHLQDRISIRNDCKHLEGAVTAPMLVVNDLEPLWRFKRVIFEELEASEYVAFLSSSDYARIAASRSNKNKKKTGRRTSAIKNHYHSWGGSSSPSHCNKVFTALNWLGKKEKICDTVSGGCVNDVNVQHRDHLGVAVDEHSDDFTEDEDDEDDEYDEYYKHGMHSYTIPLKDEKYETSDEEFFDDDEYATNEDEESMAWKPLLSGKRSTQLLSPRSKRHSPRRSFEKFITPRRPDSSTQQKCPEGDKNTSDDDISFVKKLKNKAIEELSSWKSKKISIATIEDEQHQKTAQDFLNESKVSTRKNTVSTIFRRSLSLNRSTERLSTSLYHMKKDSPFSKGADFVQKQSSNGSIESAQSITSEDIARPKNISKSVDLIPKHSNTFNEGISKKFQSISTDTVIVPDITTQKNKSNMASEKLNASFENFNRVFSIKRDHIPLTIKSNTAQSSPQSPSPSPKMKRTDALNPPKISTIVTSAKYDSNDKQYSEKLVNTKNCFTKHNVKVNKFATKEIKNWKLLGMRNAHSDVEFADSSDCESGVESIATPPLLSQQHLSESVETVTEDRETDLINHDGECNKFFSTTVLSPANDKQFFVSDVLLTTLKTPRIIELEELVENTKLELEDVDEHLASSQQQELSSSRIRALNLMKLGLQVEIKRLEDEKAVCKEQDIENLISPQSQKRKAFVKNLFLKFEEGFKKHAKSPTRVSNTSKGLDDSKNSPVDEQFDTVDVLFDLITEIFELKERRNFIRRKALNLVLQHILGGTIERRISENLRSFVTEDAMAAKIESLRISIFDTEYLARTLEMKAKTRQVSSSKMMHLAVGLIGSVVGKKNAKRGALKFMWAFQSSILNRQLVYTVLDELLISLFDLK</sequence>
<organism evidence="5 6">
    <name type="scientific">Physocladia obscura</name>
    <dbReference type="NCBI Taxonomy" id="109957"/>
    <lineage>
        <taxon>Eukaryota</taxon>
        <taxon>Fungi</taxon>
        <taxon>Fungi incertae sedis</taxon>
        <taxon>Chytridiomycota</taxon>
        <taxon>Chytridiomycota incertae sedis</taxon>
        <taxon>Chytridiomycetes</taxon>
        <taxon>Chytridiales</taxon>
        <taxon>Chytriomycetaceae</taxon>
        <taxon>Physocladia</taxon>
    </lineage>
</organism>
<evidence type="ECO:0000313" key="5">
    <source>
        <dbReference type="EMBL" id="KAJ3101759.1"/>
    </source>
</evidence>
<evidence type="ECO:0000313" key="6">
    <source>
        <dbReference type="Proteomes" id="UP001211907"/>
    </source>
</evidence>
<gene>
    <name evidence="5" type="primary">MDM1</name>
    <name evidence="5" type="ORF">HK100_004488</name>
</gene>
<dbReference type="EMBL" id="JADGJH010002206">
    <property type="protein sequence ID" value="KAJ3101759.1"/>
    <property type="molecule type" value="Genomic_DNA"/>
</dbReference>
<protein>
    <submittedName>
        <fullName evidence="5">Intermediate filament protein</fullName>
    </submittedName>
</protein>
<comment type="similarity">
    <text evidence="1">Belongs to the sorting nexin family.</text>
</comment>
<evidence type="ECO:0000259" key="4">
    <source>
        <dbReference type="PROSITE" id="PS51207"/>
    </source>
</evidence>
<feature type="coiled-coil region" evidence="2">
    <location>
        <begin position="978"/>
        <end position="1039"/>
    </location>
</feature>
<reference evidence="5" key="1">
    <citation type="submission" date="2020-05" db="EMBL/GenBank/DDBJ databases">
        <title>Phylogenomic resolution of chytrid fungi.</title>
        <authorList>
            <person name="Stajich J.E."/>
            <person name="Amses K."/>
            <person name="Simmons R."/>
            <person name="Seto K."/>
            <person name="Myers J."/>
            <person name="Bonds A."/>
            <person name="Quandt C.A."/>
            <person name="Barry K."/>
            <person name="Liu P."/>
            <person name="Grigoriev I."/>
            <person name="Longcore J.E."/>
            <person name="James T.Y."/>
        </authorList>
    </citation>
    <scope>NUCLEOTIDE SEQUENCE</scope>
    <source>
        <strain evidence="5">JEL0513</strain>
    </source>
</reference>
<feature type="compositionally biased region" description="Polar residues" evidence="3">
    <location>
        <begin position="32"/>
        <end position="47"/>
    </location>
</feature>
<feature type="region of interest" description="Disordered" evidence="3">
    <location>
        <begin position="7"/>
        <end position="47"/>
    </location>
</feature>
<keyword evidence="6" id="KW-1185">Reference proteome</keyword>
<dbReference type="InterPro" id="IPR013937">
    <property type="entry name" value="Sorting_nexin_C"/>
</dbReference>
<accession>A0AAD5ST17</accession>
<evidence type="ECO:0000256" key="2">
    <source>
        <dbReference type="SAM" id="Coils"/>
    </source>
</evidence>
<keyword evidence="2" id="KW-0175">Coiled coil</keyword>
<feature type="region of interest" description="Disordered" evidence="3">
    <location>
        <begin position="577"/>
        <end position="624"/>
    </location>
</feature>
<dbReference type="InterPro" id="IPR003114">
    <property type="entry name" value="Phox_assoc"/>
</dbReference>